<keyword evidence="4" id="KW-1133">Transmembrane helix</keyword>
<keyword evidence="1 3" id="KW-0853">WD repeat</keyword>
<dbReference type="STRING" id="1076256.A0A2H3APQ6"/>
<dbReference type="InterPro" id="IPR015943">
    <property type="entry name" value="WD40/YVTN_repeat-like_dom_sf"/>
</dbReference>
<dbReference type="EMBL" id="KZ293482">
    <property type="protein sequence ID" value="PBK60789.1"/>
    <property type="molecule type" value="Genomic_DNA"/>
</dbReference>
<dbReference type="PANTHER" id="PTHR22847:SF637">
    <property type="entry name" value="WD REPEAT DOMAIN 5B"/>
    <property type="match status" value="1"/>
</dbReference>
<accession>A0A2H3APQ6</accession>
<dbReference type="InterPro" id="IPR036322">
    <property type="entry name" value="WD40_repeat_dom_sf"/>
</dbReference>
<reference evidence="6" key="1">
    <citation type="journal article" date="2017" name="Nat. Ecol. Evol.">
        <title>Genome expansion and lineage-specific genetic innovations in the forest pathogenic fungi Armillaria.</title>
        <authorList>
            <person name="Sipos G."/>
            <person name="Prasanna A.N."/>
            <person name="Walter M.C."/>
            <person name="O'Connor E."/>
            <person name="Balint B."/>
            <person name="Krizsan K."/>
            <person name="Kiss B."/>
            <person name="Hess J."/>
            <person name="Varga T."/>
            <person name="Slot J."/>
            <person name="Riley R."/>
            <person name="Boka B."/>
            <person name="Rigling D."/>
            <person name="Barry K."/>
            <person name="Lee J."/>
            <person name="Mihaltcheva S."/>
            <person name="LaButti K."/>
            <person name="Lipzen A."/>
            <person name="Waldron R."/>
            <person name="Moloney N.M."/>
            <person name="Sperisen C."/>
            <person name="Kredics L."/>
            <person name="Vagvoelgyi C."/>
            <person name="Patrignani A."/>
            <person name="Fitzpatrick D."/>
            <person name="Nagy I."/>
            <person name="Doyle S."/>
            <person name="Anderson J.B."/>
            <person name="Grigoriev I.V."/>
            <person name="Gueldener U."/>
            <person name="Muensterkoetter M."/>
            <person name="Nagy L.G."/>
        </authorList>
    </citation>
    <scope>NUCLEOTIDE SEQUENCE [LARGE SCALE GENOMIC DNA]</scope>
    <source>
        <strain evidence="6">28-4</strain>
    </source>
</reference>
<protein>
    <submittedName>
        <fullName evidence="5">WD40 repeat-like protein</fullName>
    </submittedName>
</protein>
<dbReference type="Pfam" id="PF00400">
    <property type="entry name" value="WD40"/>
    <property type="match status" value="1"/>
</dbReference>
<dbReference type="SMART" id="SM00320">
    <property type="entry name" value="WD40"/>
    <property type="match status" value="4"/>
</dbReference>
<feature type="repeat" description="WD" evidence="3">
    <location>
        <begin position="27"/>
        <end position="51"/>
    </location>
</feature>
<evidence type="ECO:0000256" key="1">
    <source>
        <dbReference type="ARBA" id="ARBA00022574"/>
    </source>
</evidence>
<proteinExistence type="predicted"/>
<sequence length="383" mass="42533">MIRLPFFHNSHDDYHLVLRIPSQSNNALCFTPDGRYLASGGDDKTVNIWSLHKCSCCQTLEYNNTHWGQITCMSFIGEEGVWLAFGTSHGLIYIYGRAKGGLYRYNGGIQASSISNPVESLAFDGPSNKLMVTSHFGHILAYNVQFFETKVTFHQEWSKTMRKAIPRTTTFINEGKEVLVGLLNTGEMMTLASDSSATIATKSVNWPIGNCTSNITGNMIILQNMAKGFDLYKLPELIKTCSIETKTRLGLVKDVRFAENGSIAVGGSDSRKVYVIDLKLGAVVQELPHGKDHEVIQAVDTFSSSDCYLIASASGTGSREPMICLWEKPTKLGVNRRRNGQWKVQWLLIGLCILVLAFLIYRVSSSWWATVVRLSGLLLEPIS</sequence>
<dbReference type="PROSITE" id="PS50294">
    <property type="entry name" value="WD_REPEATS_REGION"/>
    <property type="match status" value="1"/>
</dbReference>
<evidence type="ECO:0000256" key="4">
    <source>
        <dbReference type="SAM" id="Phobius"/>
    </source>
</evidence>
<dbReference type="Proteomes" id="UP000218334">
    <property type="component" value="Unassembled WGS sequence"/>
</dbReference>
<dbReference type="AlphaFoldDB" id="A0A2H3APQ6"/>
<dbReference type="PANTHER" id="PTHR22847">
    <property type="entry name" value="WD40 REPEAT PROTEIN"/>
    <property type="match status" value="1"/>
</dbReference>
<keyword evidence="4" id="KW-0812">Transmembrane</keyword>
<keyword evidence="2" id="KW-0677">Repeat</keyword>
<evidence type="ECO:0000313" key="6">
    <source>
        <dbReference type="Proteomes" id="UP000218334"/>
    </source>
</evidence>
<name>A0A2H3APQ6_9AGAR</name>
<evidence type="ECO:0000313" key="5">
    <source>
        <dbReference type="EMBL" id="PBK60789.1"/>
    </source>
</evidence>
<organism evidence="5 6">
    <name type="scientific">Armillaria solidipes</name>
    <dbReference type="NCBI Taxonomy" id="1076256"/>
    <lineage>
        <taxon>Eukaryota</taxon>
        <taxon>Fungi</taxon>
        <taxon>Dikarya</taxon>
        <taxon>Basidiomycota</taxon>
        <taxon>Agaricomycotina</taxon>
        <taxon>Agaricomycetes</taxon>
        <taxon>Agaricomycetidae</taxon>
        <taxon>Agaricales</taxon>
        <taxon>Marasmiineae</taxon>
        <taxon>Physalacriaceae</taxon>
        <taxon>Armillaria</taxon>
    </lineage>
</organism>
<gene>
    <name evidence="5" type="ORF">ARMSODRAFT_1026227</name>
</gene>
<dbReference type="Gene3D" id="2.130.10.10">
    <property type="entry name" value="YVTN repeat-like/Quinoprotein amine dehydrogenase"/>
    <property type="match status" value="1"/>
</dbReference>
<evidence type="ECO:0000256" key="3">
    <source>
        <dbReference type="PROSITE-ProRule" id="PRU00221"/>
    </source>
</evidence>
<dbReference type="SUPFAM" id="SSF50978">
    <property type="entry name" value="WD40 repeat-like"/>
    <property type="match status" value="1"/>
</dbReference>
<dbReference type="GO" id="GO:1990234">
    <property type="term" value="C:transferase complex"/>
    <property type="evidence" value="ECO:0007669"/>
    <property type="project" value="UniProtKB-ARBA"/>
</dbReference>
<dbReference type="InterPro" id="IPR001680">
    <property type="entry name" value="WD40_rpt"/>
</dbReference>
<dbReference type="PROSITE" id="PS50082">
    <property type="entry name" value="WD_REPEATS_2"/>
    <property type="match status" value="1"/>
</dbReference>
<feature type="transmembrane region" description="Helical" evidence="4">
    <location>
        <begin position="346"/>
        <end position="364"/>
    </location>
</feature>
<keyword evidence="6" id="KW-1185">Reference proteome</keyword>
<keyword evidence="4" id="KW-0472">Membrane</keyword>
<evidence type="ECO:0000256" key="2">
    <source>
        <dbReference type="ARBA" id="ARBA00022737"/>
    </source>
</evidence>